<proteinExistence type="predicted"/>
<organism evidence="1 2">
    <name type="scientific">Rhodococcus phage Trina</name>
    <dbReference type="NCBI Taxonomy" id="2027905"/>
    <lineage>
        <taxon>Viruses</taxon>
        <taxon>Duplodnaviria</taxon>
        <taxon>Heunggongvirae</taxon>
        <taxon>Uroviricota</taxon>
        <taxon>Caudoviricetes</taxon>
        <taxon>Trinavirus</taxon>
        <taxon>Trinavirus trina</taxon>
    </lineage>
</organism>
<protein>
    <submittedName>
        <fullName evidence="1">Uncharacterized protein</fullName>
    </submittedName>
</protein>
<keyword evidence="2" id="KW-1185">Reference proteome</keyword>
<sequence length="268" mass="29489">MTTVTASVDTYGAEVSIGTLYYAIEKIKKGAINDPVLDAAFTYLEAAFLAHVREEASGKRRLTHVFDYGVDGGLGNPLWKLVKSGTKANIVVGYTFIESDNPVPIPEELQGKITSQHIFREKAQILESAAPVIIARKNAKWLVYINHRAGAGFVDNTPGFTKGNTTFHKGASYIERAGGGKFQNQFDNEFFTWWSLSAGKEATLDFLANKLTRQVAVQSARFASAKRRVAIYRGKAAKPDATPEAKAKAEAMIQEITKQWKGTRRAQL</sequence>
<name>A0A2D1A6K2_9CAUD</name>
<reference evidence="2" key="1">
    <citation type="submission" date="2017-08" db="EMBL/GenBank/DDBJ databases">
        <authorList>
            <person name="de Groot N.N."/>
        </authorList>
    </citation>
    <scope>NUCLEOTIDE SEQUENCE [LARGE SCALE GENOMIC DNA]</scope>
</reference>
<dbReference type="EMBL" id="MF668286">
    <property type="protein sequence ID" value="ASZ74890.1"/>
    <property type="molecule type" value="Genomic_DNA"/>
</dbReference>
<evidence type="ECO:0000313" key="2">
    <source>
        <dbReference type="Proteomes" id="UP000231419"/>
    </source>
</evidence>
<gene>
    <name evidence="1" type="ORF">SEA_TRINA_76</name>
</gene>
<dbReference type="Proteomes" id="UP000231419">
    <property type="component" value="Segment"/>
</dbReference>
<accession>A0A2D1A6K2</accession>
<evidence type="ECO:0000313" key="1">
    <source>
        <dbReference type="EMBL" id="ASZ74890.1"/>
    </source>
</evidence>